<dbReference type="EMBL" id="CP002737">
    <property type="protein sequence ID" value="AEF96630.1"/>
    <property type="molecule type" value="Genomic_DNA"/>
</dbReference>
<dbReference type="KEGG" id="mig:Metig_1091"/>
<dbReference type="PROSITE" id="PS51257">
    <property type="entry name" value="PROKAR_LIPOPROTEIN"/>
    <property type="match status" value="1"/>
</dbReference>
<dbReference type="RefSeq" id="WP_013799231.1">
    <property type="nucleotide sequence ID" value="NC_015562.1"/>
</dbReference>
<dbReference type="HOGENOM" id="CLU_1357933_0_0_2"/>
<organism evidence="2">
    <name type="scientific">Methanotorris igneus (strain DSM 5666 / JCM 11834 / Kol 5)</name>
    <dbReference type="NCBI Taxonomy" id="880724"/>
    <lineage>
        <taxon>Archaea</taxon>
        <taxon>Methanobacteriati</taxon>
        <taxon>Methanobacteriota</taxon>
        <taxon>Methanomada group</taxon>
        <taxon>Methanococci</taxon>
        <taxon>Methanococcales</taxon>
        <taxon>Methanocaldococcaceae</taxon>
        <taxon>Methanotorris</taxon>
    </lineage>
</organism>
<dbReference type="GeneID" id="10643946"/>
<protein>
    <recommendedName>
        <fullName evidence="3">Lipoprotein</fullName>
    </recommendedName>
</protein>
<dbReference type="AlphaFoldDB" id="F6BDR9"/>
<dbReference type="STRING" id="880724.Metig_1091"/>
<name>F6BDR9_METIK</name>
<gene>
    <name evidence="1" type="ordered locus">Metig_1091</name>
</gene>
<dbReference type="OrthoDB" id="65967at2157"/>
<evidence type="ECO:0008006" key="3">
    <source>
        <dbReference type="Google" id="ProtNLM"/>
    </source>
</evidence>
<reference evidence="1 2" key="1">
    <citation type="submission" date="2011-05" db="EMBL/GenBank/DDBJ databases">
        <title>Complete sequence of Methanotorris igneus Kol 5.</title>
        <authorList>
            <consortium name="US DOE Joint Genome Institute"/>
            <person name="Lucas S."/>
            <person name="Han J."/>
            <person name="Lapidus A."/>
            <person name="Cheng J.-F."/>
            <person name="Goodwin L."/>
            <person name="Pitluck S."/>
            <person name="Peters L."/>
            <person name="Mikhailova N."/>
            <person name="Chertkov O."/>
            <person name="Han C."/>
            <person name="Tapia R."/>
            <person name="Land M."/>
            <person name="Hauser L."/>
            <person name="Kyrpides N."/>
            <person name="Ivanova N."/>
            <person name="Pagani I."/>
            <person name="Sieprawska-Lupa M."/>
            <person name="Whitman W."/>
            <person name="Woyke T."/>
        </authorList>
    </citation>
    <scope>NUCLEOTIDE SEQUENCE [LARGE SCALE GENOMIC DNA]</scope>
    <source>
        <strain evidence="2">DSM 5666 / JCM 11834 / Kol 5</strain>
    </source>
</reference>
<sequence length="209" mass="24773">MKKMLCFFSLLIVVSFCGCFEENKVADGINKTIVNNSKVIGVGNFTLNDTLNKTNQSEKKYEKEKNNTTINKTQNFDFSKIDTQNVPIDDIFLNLNYVNEIDASNDNGKRKIKIYKINDITVVFDVSEYRINFYDAMEYNKVKKYGLRDKFGSYICYEFTPYNQNGTKSYCYVRKIGKYWIIMSFNKKDKKVNELWKEWNEYIISRFKK</sequence>
<keyword evidence="2" id="KW-1185">Reference proteome</keyword>
<evidence type="ECO:0000313" key="2">
    <source>
        <dbReference type="Proteomes" id="UP000009227"/>
    </source>
</evidence>
<evidence type="ECO:0000313" key="1">
    <source>
        <dbReference type="EMBL" id="AEF96630.1"/>
    </source>
</evidence>
<proteinExistence type="predicted"/>
<accession>F6BDR9</accession>
<dbReference type="Proteomes" id="UP000009227">
    <property type="component" value="Chromosome"/>
</dbReference>